<feature type="compositionally biased region" description="Basic and acidic residues" evidence="5">
    <location>
        <begin position="1194"/>
        <end position="1203"/>
    </location>
</feature>
<feature type="compositionally biased region" description="Pro residues" evidence="5">
    <location>
        <begin position="1222"/>
        <end position="1232"/>
    </location>
</feature>
<sequence>MMGFLGNAMSNLNKMLDEADGDDEDEGGQRRYHAQTPERATARPSRPVEEDEEDQSQGGVSAFSAAIPGRLKGLMPKLLEPKKGTTETHDSQPSHPPPADTTEDEPEDDVTVSHPSWSLQRILPVVKNQISRAQGAAQGAVRAGRDALEGALHMAEADEDEEDEAEKEEQEAPPLKQDGPTAVPQVVHVPAEPPRSGDSHSTQPPAASNPNPHEGLGLGIGSAWGVEEAETEMLAPSPQKQEGGPGGGRQSFLPLTTAPPPPPPRSSSHASNDAVSPPSAVVSDTPGPPLVHPVSSSPFSAPSPSPFPSAVRATPPSAETEKRRETPPPSPSPALFGESSDDSGGWNVNIREELEETARGGSVSSFPLQEAGLGANVGVGRDTSSLAYTLTATHTDAERGVSQSDWAPANIGAPSGSEIVTESSVTLFSATEAERDGRGDGGNGRDFSQSTGNSPFSFQPKSSSPAVPQVSVSLSSPSQEHVGDGSSETAGTAREASGGSLQVQQPAHARPPQQHQSPLSSPFAGGTNSLTDPSGAEQVSRENTEGDDEIPSPSPSPALAGGGEAEAAAEGSAIRTSEFQPPQAMAATVIHHPPHAPTQESHQDGVPSSSATALGAPSPMSGEISEGGAVPPRPPEGKNSSAATVDDFFGEGEEDEWGVSLGAPSSSSAVAPLPATASERAGSLESPQENAALGGAGEMRGNAEVGEADGGSELLSISGADPVSHQEGEGNGFLFHGGDRGGGPTGASPQQHAPSDSSVPPSLSPDSLPPRPSAPLPSPDPDGVSDQQRHRDGIWTTDPGPVPFSQPRGGMHQSAETDREGEGEGGEEDGGLSGPEAPGGGRSMRLESTVTGLPHRWGSVSASDKGGRPSDPQAPWQQPDVPETQQLAGVGGGGEDYPPTPLNNEWSDMGGPWASGGGSGSAHAAGGPDRGAHTPLDADGRRPSTSDPQASEPGPRGVLESAPALERDALLWGGDGGDSSGSGGMGPGPGSGPAASSVRMHRNLGGDRRGIWGQSAFGSPSNVPGGGMGDLSGLSDDPQAVVAHTGGSCTYNGDVSPPPGQAEQSAAGDPDLHGGGGSAQPSSSSSSPNRWAAGNVQQTSIETEGGGGGFLAHTDGDGGGGASPTHEPSAPFAGGTAGEFLRPRSPDVRSNRSEDRSERDRGEAESVGPDLGPQPVAPRPALSAAASSRLETSPARRGEEGHLDPGQTPMTSTVEANREVETPPPDPSPSPAAPGSEAFGLTETHSPRGVGAAIRSPRLAPAPHADSPSESEPSPSSVPAPPTQRVPESRIPDSSLVQREGADSAGELQSALARIRELEARQLEDQALLDGLRSSAGSATEEREQRLRAERESENLREELGAVRKEAEETQARYLSQLQSLRSEKDSLESQKRQAEKDAEGWKDVSTVSESELALIKKDLEREKAKLQELYAELNSTMAENGQLKDIQQRTEREITQLKSALDETLQEQKSSQQRLRSLESAVQKAEEEKRKAVAEEQKKLEKALKQGEKQKQEELEAEMASILSGKDSQMSRLKESLEKQSASVRQKEKETQAAHAELLKTKEQLSAAEEKMKKLQEHSEREHERLISECEKRVRELEGQITGEAGIQEGIEDSERSLREDLLKVEAQKRDAEEEKERLRRQVEEERDKYEALYADLASSQGLVESLQRDVETAAARGAETAREEVGRLREELREASRRAEDAEAKRAEAQARQSVFETQTEGYRSEAALLKKEVDRLEDKVKTLTAATASPTAFGPGHGHGPSFHMPHQAFEEIQAKHQQDMASRQRIIDEKDARIQALSAERATLKVHLDEVKAELACFQDIERGGGASPDAGLRGRGGVVALGDAGAGRGAGFAQPGAGGAGGADDDPRGLLHGDAHSAFLARMARFAGVLREIDEPLRKFTRLLYKSFPIRLVFFAYVLFVQLFLFLILHFAGPARDTHAASLSD</sequence>
<feature type="compositionally biased region" description="Low complexity" evidence="5">
    <location>
        <begin position="754"/>
        <end position="766"/>
    </location>
</feature>
<feature type="compositionally biased region" description="Low complexity" evidence="5">
    <location>
        <begin position="1179"/>
        <end position="1190"/>
    </location>
</feature>
<feature type="compositionally biased region" description="Acidic residues" evidence="5">
    <location>
        <begin position="101"/>
        <end position="110"/>
    </location>
</feature>
<evidence type="ECO:0000313" key="7">
    <source>
        <dbReference type="EMBL" id="CEM16229.1"/>
    </source>
</evidence>
<dbReference type="GO" id="GO:0051231">
    <property type="term" value="P:spindle elongation"/>
    <property type="evidence" value="ECO:0007669"/>
    <property type="project" value="TreeGrafter"/>
</dbReference>
<name>A0A0G4FPD4_9ALVE</name>
<feature type="compositionally biased region" description="Acidic residues" evidence="5">
    <location>
        <begin position="648"/>
        <end position="657"/>
    </location>
</feature>
<comment type="subcellular location">
    <subcellularLocation>
        <location evidence="1">Cytoplasm</location>
        <location evidence="1">Cytoskeleton</location>
    </subcellularLocation>
</comment>
<feature type="region of interest" description="Disordered" evidence="5">
    <location>
        <begin position="17"/>
        <end position="116"/>
    </location>
</feature>
<feature type="region of interest" description="Disordered" evidence="5">
    <location>
        <begin position="395"/>
        <end position="1308"/>
    </location>
</feature>
<feature type="transmembrane region" description="Helical" evidence="6">
    <location>
        <begin position="1913"/>
        <end position="1934"/>
    </location>
</feature>
<proteinExistence type="predicted"/>
<feature type="region of interest" description="Disordered" evidence="5">
    <location>
        <begin position="1462"/>
        <end position="1588"/>
    </location>
</feature>
<feature type="compositionally biased region" description="Pro residues" evidence="5">
    <location>
        <begin position="767"/>
        <end position="780"/>
    </location>
</feature>
<feature type="region of interest" description="Disordered" evidence="5">
    <location>
        <begin position="1329"/>
        <end position="1404"/>
    </location>
</feature>
<protein>
    <submittedName>
        <fullName evidence="7">Uncharacterized protein</fullName>
    </submittedName>
</protein>
<feature type="compositionally biased region" description="Acidic residues" evidence="5">
    <location>
        <begin position="157"/>
        <end position="171"/>
    </location>
</feature>
<dbReference type="VEuPathDB" id="CryptoDB:Cvel_3592"/>
<keyword evidence="4" id="KW-0206">Cytoskeleton</keyword>
<keyword evidence="6" id="KW-0812">Transmembrane</keyword>
<evidence type="ECO:0000256" key="6">
    <source>
        <dbReference type="SAM" id="Phobius"/>
    </source>
</evidence>
<evidence type="ECO:0000256" key="3">
    <source>
        <dbReference type="ARBA" id="ARBA00023175"/>
    </source>
</evidence>
<reference evidence="7" key="1">
    <citation type="submission" date="2014-11" db="EMBL/GenBank/DDBJ databases">
        <authorList>
            <person name="Otto D Thomas"/>
            <person name="Naeem Raeece"/>
        </authorList>
    </citation>
    <scope>NUCLEOTIDE SEQUENCE</scope>
</reference>
<keyword evidence="3" id="KW-0505">Motor protein</keyword>
<dbReference type="GO" id="GO:0005876">
    <property type="term" value="C:spindle microtubule"/>
    <property type="evidence" value="ECO:0007669"/>
    <property type="project" value="TreeGrafter"/>
</dbReference>
<feature type="compositionally biased region" description="Basic and acidic residues" evidence="5">
    <location>
        <begin position="1546"/>
        <end position="1588"/>
    </location>
</feature>
<feature type="compositionally biased region" description="Gly residues" evidence="5">
    <location>
        <begin position="831"/>
        <end position="842"/>
    </location>
</feature>
<feature type="compositionally biased region" description="Low complexity" evidence="5">
    <location>
        <begin position="454"/>
        <end position="479"/>
    </location>
</feature>
<feature type="compositionally biased region" description="Basic and acidic residues" evidence="5">
    <location>
        <begin position="79"/>
        <end position="92"/>
    </location>
</feature>
<feature type="compositionally biased region" description="Low complexity" evidence="5">
    <location>
        <begin position="658"/>
        <end position="678"/>
    </location>
</feature>
<feature type="compositionally biased region" description="Basic and acidic residues" evidence="5">
    <location>
        <begin position="1141"/>
        <end position="1164"/>
    </location>
</feature>
<dbReference type="EMBL" id="CDMZ01000529">
    <property type="protein sequence ID" value="CEM16229.1"/>
    <property type="molecule type" value="Genomic_DNA"/>
</dbReference>
<feature type="compositionally biased region" description="Basic and acidic residues" evidence="5">
    <location>
        <begin position="1485"/>
        <end position="1515"/>
    </location>
</feature>
<feature type="compositionally biased region" description="Basic and acidic residues" evidence="5">
    <location>
        <begin position="1340"/>
        <end position="1371"/>
    </location>
</feature>
<feature type="compositionally biased region" description="Basic and acidic residues" evidence="5">
    <location>
        <begin position="930"/>
        <end position="944"/>
    </location>
</feature>
<feature type="compositionally biased region" description="Low complexity" evidence="5">
    <location>
        <begin position="1261"/>
        <end position="1275"/>
    </location>
</feature>
<dbReference type="PANTHER" id="PTHR47970:SF12">
    <property type="entry name" value="KINESIN FAMILY MEMBER 11"/>
    <property type="match status" value="1"/>
</dbReference>
<evidence type="ECO:0000256" key="1">
    <source>
        <dbReference type="ARBA" id="ARBA00004245"/>
    </source>
</evidence>
<feature type="compositionally biased region" description="Polar residues" evidence="5">
    <location>
        <begin position="199"/>
        <end position="211"/>
    </location>
</feature>
<dbReference type="GO" id="GO:0072686">
    <property type="term" value="C:mitotic spindle"/>
    <property type="evidence" value="ECO:0007669"/>
    <property type="project" value="TreeGrafter"/>
</dbReference>
<keyword evidence="2" id="KW-0963">Cytoplasm</keyword>
<keyword evidence="6" id="KW-0472">Membrane</keyword>
<dbReference type="InterPro" id="IPR047149">
    <property type="entry name" value="KIF11-like"/>
</dbReference>
<feature type="compositionally biased region" description="Gly residues" evidence="5">
    <location>
        <begin position="973"/>
        <end position="991"/>
    </location>
</feature>
<dbReference type="GO" id="GO:0090307">
    <property type="term" value="P:mitotic spindle assembly"/>
    <property type="evidence" value="ECO:0007669"/>
    <property type="project" value="TreeGrafter"/>
</dbReference>
<feature type="region of interest" description="Disordered" evidence="5">
    <location>
        <begin position="153"/>
        <end position="368"/>
    </location>
</feature>
<evidence type="ECO:0000256" key="2">
    <source>
        <dbReference type="ARBA" id="ARBA00022490"/>
    </source>
</evidence>
<accession>A0A0G4FPD4</accession>
<feature type="compositionally biased region" description="Polar residues" evidence="5">
    <location>
        <begin position="418"/>
        <end position="429"/>
    </location>
</feature>
<dbReference type="GO" id="GO:0008574">
    <property type="term" value="F:plus-end-directed microtubule motor activity"/>
    <property type="evidence" value="ECO:0007669"/>
    <property type="project" value="TreeGrafter"/>
</dbReference>
<dbReference type="PANTHER" id="PTHR47970">
    <property type="entry name" value="KINESIN-LIKE PROTEIN KIF11"/>
    <property type="match status" value="1"/>
</dbReference>
<feature type="compositionally biased region" description="Low complexity" evidence="5">
    <location>
        <begin position="502"/>
        <end position="522"/>
    </location>
</feature>
<feature type="compositionally biased region" description="Basic and acidic residues" evidence="5">
    <location>
        <begin position="1382"/>
        <end position="1403"/>
    </location>
</feature>
<keyword evidence="6" id="KW-1133">Transmembrane helix</keyword>
<organism evidence="7">
    <name type="scientific">Chromera velia CCMP2878</name>
    <dbReference type="NCBI Taxonomy" id="1169474"/>
    <lineage>
        <taxon>Eukaryota</taxon>
        <taxon>Sar</taxon>
        <taxon>Alveolata</taxon>
        <taxon>Colpodellida</taxon>
        <taxon>Chromeraceae</taxon>
        <taxon>Chromera</taxon>
    </lineage>
</organism>
<evidence type="ECO:0000256" key="4">
    <source>
        <dbReference type="ARBA" id="ARBA00023212"/>
    </source>
</evidence>
<evidence type="ECO:0000256" key="5">
    <source>
        <dbReference type="SAM" id="MobiDB-lite"/>
    </source>
</evidence>
<gene>
    <name evidence="7" type="ORF">Cvel_3592</name>
</gene>